<protein>
    <submittedName>
        <fullName evidence="2">Uncharacterized protein</fullName>
    </submittedName>
</protein>
<gene>
    <name evidence="2" type="ORF">FB470_002017</name>
</gene>
<dbReference type="EMBL" id="JAUSUT010000001">
    <property type="protein sequence ID" value="MDQ0378023.1"/>
    <property type="molecule type" value="Genomic_DNA"/>
</dbReference>
<accession>A0ABU0ESG8</accession>
<organism evidence="2 3">
    <name type="scientific">Amycolatopsis thermophila</name>
    <dbReference type="NCBI Taxonomy" id="206084"/>
    <lineage>
        <taxon>Bacteria</taxon>
        <taxon>Bacillati</taxon>
        <taxon>Actinomycetota</taxon>
        <taxon>Actinomycetes</taxon>
        <taxon>Pseudonocardiales</taxon>
        <taxon>Pseudonocardiaceae</taxon>
        <taxon>Amycolatopsis</taxon>
    </lineage>
</organism>
<evidence type="ECO:0000313" key="3">
    <source>
        <dbReference type="Proteomes" id="UP001229651"/>
    </source>
</evidence>
<feature type="compositionally biased region" description="Basic residues" evidence="1">
    <location>
        <begin position="1"/>
        <end position="18"/>
    </location>
</feature>
<dbReference type="Proteomes" id="UP001229651">
    <property type="component" value="Unassembled WGS sequence"/>
</dbReference>
<name>A0ABU0ESG8_9PSEU</name>
<evidence type="ECO:0000313" key="2">
    <source>
        <dbReference type="EMBL" id="MDQ0378023.1"/>
    </source>
</evidence>
<keyword evidence="3" id="KW-1185">Reference proteome</keyword>
<evidence type="ECO:0000256" key="1">
    <source>
        <dbReference type="SAM" id="MobiDB-lite"/>
    </source>
</evidence>
<sequence>MSPVSRGRKPTRKTKKRSGVSEERRQLLKTVLADAEDALAERDPIEVELIASTILGDFWQPFDAGRDVVVPLIDDAARKPSPASRALLRMVQHLALTEEQRDRAAAAADAFTAMPEPPWAGALRELTVTGCWQQADVFGDGATLLLRCDRAGHDHGIVAEVEFSGGGMGDVYLTDEPDALLAGMRAGAEASEVMVTGQIPLPRARRILEDAVAVNDHAAALLPDGLAEDPLTPLRALLAARLRVMPPAEPPEEPRAYSEAERDELVRAFLDEAGGPRDDRWFTDCVRFVVDYGCDDDFGRPLRVGPGKFDLLLEDVLNTEGFPPDFLEKLPEVLPSWARWAGARSGLRPAAIDRLLEELDEVVEEFRDLLAEEDADFDHEAEGVAPIALRRE</sequence>
<proteinExistence type="predicted"/>
<comment type="caution">
    <text evidence="2">The sequence shown here is derived from an EMBL/GenBank/DDBJ whole genome shotgun (WGS) entry which is preliminary data.</text>
</comment>
<reference evidence="2 3" key="1">
    <citation type="submission" date="2023-07" db="EMBL/GenBank/DDBJ databases">
        <title>Sequencing the genomes of 1000 actinobacteria strains.</title>
        <authorList>
            <person name="Klenk H.-P."/>
        </authorList>
    </citation>
    <scope>NUCLEOTIDE SEQUENCE [LARGE SCALE GENOMIC DNA]</scope>
    <source>
        <strain evidence="2 3">DSM 45805</strain>
    </source>
</reference>
<feature type="region of interest" description="Disordered" evidence="1">
    <location>
        <begin position="1"/>
        <end position="23"/>
    </location>
</feature>
<dbReference type="RefSeq" id="WP_306990635.1">
    <property type="nucleotide sequence ID" value="NZ_JAUSUT010000001.1"/>
</dbReference>